<evidence type="ECO:0000313" key="3">
    <source>
        <dbReference type="EMBL" id="CAB4220788.1"/>
    </source>
</evidence>
<organism evidence="3">
    <name type="scientific">uncultured Caudovirales phage</name>
    <dbReference type="NCBI Taxonomy" id="2100421"/>
    <lineage>
        <taxon>Viruses</taxon>
        <taxon>Duplodnaviria</taxon>
        <taxon>Heunggongvirae</taxon>
        <taxon>Uroviricota</taxon>
        <taxon>Caudoviricetes</taxon>
        <taxon>Peduoviridae</taxon>
        <taxon>Maltschvirus</taxon>
        <taxon>Maltschvirus maltsch</taxon>
    </lineage>
</organism>
<evidence type="ECO:0000313" key="2">
    <source>
        <dbReference type="EMBL" id="CAB4179295.1"/>
    </source>
</evidence>
<name>A0A6J5SZ94_9CAUD</name>
<gene>
    <name evidence="2" type="ORF">UFOVP1033_75</name>
    <name evidence="3" type="ORF">UFOVP1631_75</name>
</gene>
<accession>A0A6J5SZ94</accession>
<feature type="compositionally biased region" description="Gly residues" evidence="1">
    <location>
        <begin position="17"/>
        <end position="32"/>
    </location>
</feature>
<proteinExistence type="predicted"/>
<reference evidence="3" key="1">
    <citation type="submission" date="2020-05" db="EMBL/GenBank/DDBJ databases">
        <authorList>
            <person name="Chiriac C."/>
            <person name="Salcher M."/>
            <person name="Ghai R."/>
            <person name="Kavagutti S V."/>
        </authorList>
    </citation>
    <scope>NUCLEOTIDE SEQUENCE</scope>
</reference>
<feature type="compositionally biased region" description="Polar residues" evidence="1">
    <location>
        <begin position="1"/>
        <end position="16"/>
    </location>
</feature>
<dbReference type="EMBL" id="LR796981">
    <property type="protein sequence ID" value="CAB4179295.1"/>
    <property type="molecule type" value="Genomic_DNA"/>
</dbReference>
<evidence type="ECO:0000256" key="1">
    <source>
        <dbReference type="SAM" id="MobiDB-lite"/>
    </source>
</evidence>
<sequence>MAGGPNNFSPSQNWQSLGGGGFNGYNNQGGAGTPVARDTMDSLRIGVGRIPSAEYP</sequence>
<dbReference type="EMBL" id="LR797501">
    <property type="protein sequence ID" value="CAB4220788.1"/>
    <property type="molecule type" value="Genomic_DNA"/>
</dbReference>
<protein>
    <submittedName>
        <fullName evidence="3">Uncharacterized protein</fullName>
    </submittedName>
</protein>
<feature type="region of interest" description="Disordered" evidence="1">
    <location>
        <begin position="1"/>
        <end position="56"/>
    </location>
</feature>